<keyword evidence="2" id="KW-0418">Kinase</keyword>
<keyword evidence="3" id="KW-0812">Transmembrane</keyword>
<keyword evidence="6" id="KW-0472">Membrane</keyword>
<evidence type="ECO:0000256" key="2">
    <source>
        <dbReference type="ARBA" id="ARBA00022527"/>
    </source>
</evidence>
<evidence type="ECO:0000259" key="8">
    <source>
        <dbReference type="PROSITE" id="PS50011"/>
    </source>
</evidence>
<evidence type="ECO:0000256" key="7">
    <source>
        <dbReference type="ARBA" id="ARBA00023180"/>
    </source>
</evidence>
<dbReference type="InterPro" id="IPR045874">
    <property type="entry name" value="LRK10/LRL21-25-like"/>
</dbReference>
<accession>A0ABR0U688</accession>
<dbReference type="InterPro" id="IPR011009">
    <property type="entry name" value="Kinase-like_dom_sf"/>
</dbReference>
<feature type="domain" description="Protein kinase" evidence="8">
    <location>
        <begin position="1"/>
        <end position="108"/>
    </location>
</feature>
<keyword evidence="7" id="KW-0325">Glycoprotein</keyword>
<evidence type="ECO:0000256" key="3">
    <source>
        <dbReference type="ARBA" id="ARBA00022692"/>
    </source>
</evidence>
<keyword evidence="2" id="KW-0808">Transferase</keyword>
<evidence type="ECO:0000256" key="6">
    <source>
        <dbReference type="ARBA" id="ARBA00023136"/>
    </source>
</evidence>
<sequence>MGYMAPEMFYKNIGGVYKADVYSFGMMLLELVGRRKNMNPFADDESKFISRRGLPTAFDEQSCRDAQGDVELQMPPKPFVAPREITEDHPEKRKKTTKTLPAVSDLWLLDAPVKRFLFRTKTLSFSCNTTISQPTILPFLFTSSTKRFAPTNIKPHAILIIISLRKRIIREIRNIIHLKTRRVRRQRRHIINRSKRNHYIINTATKASNHLAIISHIFRTIEQSVPLVVPQRFGLKYRGGRSVVV</sequence>
<keyword evidence="2" id="KW-0723">Serine/threonine-protein kinase</keyword>
<keyword evidence="5" id="KW-1133">Transmembrane helix</keyword>
<evidence type="ECO:0000256" key="1">
    <source>
        <dbReference type="ARBA" id="ARBA00004479"/>
    </source>
</evidence>
<dbReference type="PANTHER" id="PTHR27009">
    <property type="entry name" value="RUST RESISTANCE KINASE LR10-RELATED"/>
    <property type="match status" value="1"/>
</dbReference>
<organism evidence="9 10">
    <name type="scientific">Rehmannia glutinosa</name>
    <name type="common">Chinese foxglove</name>
    <dbReference type="NCBI Taxonomy" id="99300"/>
    <lineage>
        <taxon>Eukaryota</taxon>
        <taxon>Viridiplantae</taxon>
        <taxon>Streptophyta</taxon>
        <taxon>Embryophyta</taxon>
        <taxon>Tracheophyta</taxon>
        <taxon>Spermatophyta</taxon>
        <taxon>Magnoliopsida</taxon>
        <taxon>eudicotyledons</taxon>
        <taxon>Gunneridae</taxon>
        <taxon>Pentapetalae</taxon>
        <taxon>asterids</taxon>
        <taxon>lamiids</taxon>
        <taxon>Lamiales</taxon>
        <taxon>Orobanchaceae</taxon>
        <taxon>Rehmannieae</taxon>
        <taxon>Rehmannia</taxon>
    </lineage>
</organism>
<dbReference type="Gene3D" id="1.10.510.10">
    <property type="entry name" value="Transferase(Phosphotransferase) domain 1"/>
    <property type="match status" value="1"/>
</dbReference>
<dbReference type="EMBL" id="JABTTQ020003420">
    <property type="protein sequence ID" value="KAK6117701.1"/>
    <property type="molecule type" value="Genomic_DNA"/>
</dbReference>
<evidence type="ECO:0000256" key="5">
    <source>
        <dbReference type="ARBA" id="ARBA00022989"/>
    </source>
</evidence>
<keyword evidence="10" id="KW-1185">Reference proteome</keyword>
<comment type="subcellular location">
    <subcellularLocation>
        <location evidence="1">Membrane</location>
        <topology evidence="1">Single-pass type I membrane protein</topology>
    </subcellularLocation>
</comment>
<dbReference type="Proteomes" id="UP001318860">
    <property type="component" value="Unassembled WGS sequence"/>
</dbReference>
<evidence type="ECO:0000313" key="9">
    <source>
        <dbReference type="EMBL" id="KAK6117701.1"/>
    </source>
</evidence>
<proteinExistence type="predicted"/>
<gene>
    <name evidence="9" type="ORF">DH2020_048553</name>
</gene>
<name>A0ABR0U688_REHGL</name>
<dbReference type="InterPro" id="IPR000719">
    <property type="entry name" value="Prot_kinase_dom"/>
</dbReference>
<reference evidence="9 10" key="1">
    <citation type="journal article" date="2021" name="Comput. Struct. Biotechnol. J.">
        <title>De novo genome assembly of the potent medicinal plant Rehmannia glutinosa using nanopore technology.</title>
        <authorList>
            <person name="Ma L."/>
            <person name="Dong C."/>
            <person name="Song C."/>
            <person name="Wang X."/>
            <person name="Zheng X."/>
            <person name="Niu Y."/>
            <person name="Chen S."/>
            <person name="Feng W."/>
        </authorList>
    </citation>
    <scope>NUCLEOTIDE SEQUENCE [LARGE SCALE GENOMIC DNA]</scope>
    <source>
        <strain evidence="9">DH-2019</strain>
    </source>
</reference>
<dbReference type="PROSITE" id="PS50011">
    <property type="entry name" value="PROTEIN_KINASE_DOM"/>
    <property type="match status" value="1"/>
</dbReference>
<evidence type="ECO:0000313" key="10">
    <source>
        <dbReference type="Proteomes" id="UP001318860"/>
    </source>
</evidence>
<evidence type="ECO:0000256" key="4">
    <source>
        <dbReference type="ARBA" id="ARBA00022729"/>
    </source>
</evidence>
<keyword evidence="4" id="KW-0732">Signal</keyword>
<comment type="caution">
    <text evidence="9">The sequence shown here is derived from an EMBL/GenBank/DDBJ whole genome shotgun (WGS) entry which is preliminary data.</text>
</comment>
<dbReference type="SUPFAM" id="SSF56112">
    <property type="entry name" value="Protein kinase-like (PK-like)"/>
    <property type="match status" value="1"/>
</dbReference>
<protein>
    <recommendedName>
        <fullName evidence="8">Protein kinase domain-containing protein</fullName>
    </recommendedName>
</protein>